<organism evidence="2 3">
    <name type="scientific">Andreprevotia lacus DSM 23236</name>
    <dbReference type="NCBI Taxonomy" id="1121001"/>
    <lineage>
        <taxon>Bacteria</taxon>
        <taxon>Pseudomonadati</taxon>
        <taxon>Pseudomonadota</taxon>
        <taxon>Betaproteobacteria</taxon>
        <taxon>Neisseriales</taxon>
        <taxon>Chitinibacteraceae</taxon>
        <taxon>Andreprevotia</taxon>
    </lineage>
</organism>
<gene>
    <name evidence="2" type="ORF">SAMN02745857_00682</name>
</gene>
<dbReference type="OrthoDB" id="5298576at2"/>
<sequence length="189" mass="19859">MSQIQQQAQQQFSDFATENVETYLRFARIGLDSAERLLKLQLETSKTALEESAKAAKAFAGVKDVQEALALRSKLAEASVDQASVYSRHFYEIASQAQAEVSQLVEERTTAFNKNVVAGLDRFVKTAPAGADVAVAAVKSTVQATAAAVDSLTKAAKQVADFADASVKAATTATTDAVKAAAKKTAAAA</sequence>
<dbReference type="AlphaFoldDB" id="A0A1W1X6B9"/>
<name>A0A1W1X6B9_9NEIS</name>
<evidence type="ECO:0000259" key="1">
    <source>
        <dbReference type="Pfam" id="PF09361"/>
    </source>
</evidence>
<reference evidence="2 3" key="1">
    <citation type="submission" date="2017-04" db="EMBL/GenBank/DDBJ databases">
        <authorList>
            <person name="Afonso C.L."/>
            <person name="Miller P.J."/>
            <person name="Scott M.A."/>
            <person name="Spackman E."/>
            <person name="Goraichik I."/>
            <person name="Dimitrov K.M."/>
            <person name="Suarez D.L."/>
            <person name="Swayne D.E."/>
        </authorList>
    </citation>
    <scope>NUCLEOTIDE SEQUENCE [LARGE SCALE GENOMIC DNA]</scope>
    <source>
        <strain evidence="2 3">DSM 23236</strain>
    </source>
</reference>
<keyword evidence="3" id="KW-1185">Reference proteome</keyword>
<proteinExistence type="predicted"/>
<dbReference type="EMBL" id="FWXD01000003">
    <property type="protein sequence ID" value="SMC19268.1"/>
    <property type="molecule type" value="Genomic_DNA"/>
</dbReference>
<evidence type="ECO:0000313" key="2">
    <source>
        <dbReference type="EMBL" id="SMC19268.1"/>
    </source>
</evidence>
<dbReference type="Proteomes" id="UP000192761">
    <property type="component" value="Unassembled WGS sequence"/>
</dbReference>
<dbReference type="STRING" id="1121001.SAMN02745857_00682"/>
<protein>
    <submittedName>
        <fullName evidence="2">Phasin family protein</fullName>
    </submittedName>
</protein>
<dbReference type="InterPro" id="IPR010127">
    <property type="entry name" value="Phasin_subfam-1"/>
</dbReference>
<dbReference type="InterPro" id="IPR018968">
    <property type="entry name" value="Phasin"/>
</dbReference>
<evidence type="ECO:0000313" key="3">
    <source>
        <dbReference type="Proteomes" id="UP000192761"/>
    </source>
</evidence>
<dbReference type="NCBIfam" id="TIGR01841">
    <property type="entry name" value="phasin"/>
    <property type="match status" value="1"/>
</dbReference>
<feature type="domain" description="Phasin" evidence="1">
    <location>
        <begin position="10"/>
        <end position="108"/>
    </location>
</feature>
<dbReference type="Pfam" id="PF09361">
    <property type="entry name" value="Phasin_2"/>
    <property type="match status" value="1"/>
</dbReference>
<accession>A0A1W1X6B9</accession>
<dbReference type="RefSeq" id="WP_084089142.1">
    <property type="nucleotide sequence ID" value="NZ_FWXD01000003.1"/>
</dbReference>